<dbReference type="SUPFAM" id="SSF56214">
    <property type="entry name" value="4'-phosphopantetheinyl transferase"/>
    <property type="match status" value="2"/>
</dbReference>
<dbReference type="Proteomes" id="UP000681610">
    <property type="component" value="Unassembled WGS sequence"/>
</dbReference>
<dbReference type="EMBL" id="JAGDYP010000003">
    <property type="protein sequence ID" value="MBO1883940.1"/>
    <property type="molecule type" value="Genomic_DNA"/>
</dbReference>
<reference evidence="3 4" key="1">
    <citation type="submission" date="2021-03" db="EMBL/GenBank/DDBJ databases">
        <title>Isolation and description of Capnocytophaga bilenii sp. nov., a novel Capnocytophaga species, isolated from a gingivitis subject.</title>
        <authorList>
            <person name="Antezack A."/>
            <person name="Monnet-Corti V."/>
            <person name="La Scola B."/>
        </authorList>
    </citation>
    <scope>NUCLEOTIDE SEQUENCE [LARGE SCALE GENOMIC DNA]</scope>
    <source>
        <strain evidence="3 4">Marseille-Q4570</strain>
    </source>
</reference>
<dbReference type="GO" id="GO:0016740">
    <property type="term" value="F:transferase activity"/>
    <property type="evidence" value="ECO:0007669"/>
    <property type="project" value="UniProtKB-KW"/>
</dbReference>
<evidence type="ECO:0000313" key="3">
    <source>
        <dbReference type="EMBL" id="MBO1883940.1"/>
    </source>
</evidence>
<dbReference type="RefSeq" id="WP_208058509.1">
    <property type="nucleotide sequence ID" value="NZ_JAGDYP010000003.1"/>
</dbReference>
<dbReference type="InterPro" id="IPR008278">
    <property type="entry name" value="4-PPantetheinyl_Trfase_dom"/>
</dbReference>
<proteinExistence type="predicted"/>
<sequence length="204" mass="23568">MPLVRTFEIDPHTVLYVWTVEEALAKLQQGVSLSPEQQNLFEAIHNEAAKKNFLAARLLLKELGYDATALYYDSYGKPLLKSGYQISISHSFNKVSIIISTKHKVGVDIEKKREKIVRIASKFTQWNYSKAAFSEDTIVQKLTMIWCAKEVGFKIHNTPSLTLNDVKVRDFFPTDKCTEIKIDNTFYTVYFKNLEEYVLGYCYE</sequence>
<evidence type="ECO:0000313" key="4">
    <source>
        <dbReference type="Proteomes" id="UP000681610"/>
    </source>
</evidence>
<dbReference type="Gene3D" id="3.90.470.20">
    <property type="entry name" value="4'-phosphopantetheinyl transferase domain"/>
    <property type="match status" value="1"/>
</dbReference>
<accession>A0ABS3PX97</accession>
<evidence type="ECO:0000259" key="2">
    <source>
        <dbReference type="Pfam" id="PF01648"/>
    </source>
</evidence>
<evidence type="ECO:0000256" key="1">
    <source>
        <dbReference type="ARBA" id="ARBA00022679"/>
    </source>
</evidence>
<keyword evidence="4" id="KW-1185">Reference proteome</keyword>
<protein>
    <submittedName>
        <fullName evidence="3">4'-phosphopantetheinyl transferase superfamily protein</fullName>
    </submittedName>
</protein>
<keyword evidence="1 3" id="KW-0808">Transferase</keyword>
<dbReference type="Pfam" id="PF01648">
    <property type="entry name" value="ACPS"/>
    <property type="match status" value="1"/>
</dbReference>
<name>A0ABS3PX97_9FLAO</name>
<dbReference type="InterPro" id="IPR037143">
    <property type="entry name" value="4-PPantetheinyl_Trfase_dom_sf"/>
</dbReference>
<comment type="caution">
    <text evidence="3">The sequence shown here is derived from an EMBL/GenBank/DDBJ whole genome shotgun (WGS) entry which is preliminary data.</text>
</comment>
<feature type="domain" description="4'-phosphopantetheinyl transferase" evidence="2">
    <location>
        <begin position="105"/>
        <end position="202"/>
    </location>
</feature>
<organism evidence="3 4">
    <name type="scientific">Capnocytophaga bilenii</name>
    <dbReference type="NCBI Taxonomy" id="2819369"/>
    <lineage>
        <taxon>Bacteria</taxon>
        <taxon>Pseudomonadati</taxon>
        <taxon>Bacteroidota</taxon>
        <taxon>Flavobacteriia</taxon>
        <taxon>Flavobacteriales</taxon>
        <taxon>Flavobacteriaceae</taxon>
        <taxon>Capnocytophaga</taxon>
    </lineage>
</organism>
<gene>
    <name evidence="3" type="ORF">J4N46_05810</name>
</gene>